<comment type="caution">
    <text evidence="1">The sequence shown here is derived from an EMBL/GenBank/DDBJ whole genome shotgun (WGS) entry which is preliminary data.</text>
</comment>
<evidence type="ECO:0000313" key="1">
    <source>
        <dbReference type="EMBL" id="RAQ30178.1"/>
    </source>
</evidence>
<sequence length="62" mass="6530">MILADKKDFSNRSSQAPTEKALQVSAALSGMDSWEGILSDVSGSYTGTPLDGLEPVQDADDL</sequence>
<dbReference type="Proteomes" id="UP000249377">
    <property type="component" value="Unassembled WGS sequence"/>
</dbReference>
<dbReference type="EMBL" id="QLYR01000001">
    <property type="protein sequence ID" value="RAQ30178.1"/>
    <property type="molecule type" value="Genomic_DNA"/>
</dbReference>
<keyword evidence="2" id="KW-1185">Reference proteome</keyword>
<evidence type="ECO:0000313" key="2">
    <source>
        <dbReference type="Proteomes" id="UP000249377"/>
    </source>
</evidence>
<gene>
    <name evidence="1" type="ORF">DPQ25_01330</name>
</gene>
<dbReference type="AlphaFoldDB" id="A0A328UF98"/>
<reference evidence="1 2" key="1">
    <citation type="submission" date="2018-06" db="EMBL/GenBank/DDBJ databases">
        <title>Noncontiguous genome sequence of Ruminococcaceae bacterium ASD2818.</title>
        <authorList>
            <person name="Chaplin A.V."/>
            <person name="Sokolova S.R."/>
            <person name="Kochetkova T.O."/>
            <person name="Goltsov A.Y."/>
            <person name="Trofimov D.Y."/>
            <person name="Efimov B.A."/>
        </authorList>
    </citation>
    <scope>NUCLEOTIDE SEQUENCE [LARGE SCALE GENOMIC DNA]</scope>
    <source>
        <strain evidence="1 2">ASD2818</strain>
    </source>
</reference>
<organism evidence="1 2">
    <name type="scientific">Hydrogeniiclostridium mannosilyticum</name>
    <dbReference type="NCBI Taxonomy" id="2764322"/>
    <lineage>
        <taxon>Bacteria</taxon>
        <taxon>Bacillati</taxon>
        <taxon>Bacillota</taxon>
        <taxon>Clostridia</taxon>
        <taxon>Eubacteriales</taxon>
        <taxon>Acutalibacteraceae</taxon>
        <taxon>Hydrogeniiclostridium</taxon>
    </lineage>
</organism>
<accession>A0A328UF98</accession>
<proteinExistence type="predicted"/>
<protein>
    <submittedName>
        <fullName evidence="1">Uncharacterized protein</fullName>
    </submittedName>
</protein>
<name>A0A328UF98_9FIRM</name>